<dbReference type="Pfam" id="PF12796">
    <property type="entry name" value="Ank_2"/>
    <property type="match status" value="1"/>
</dbReference>
<evidence type="ECO:0000256" key="1">
    <source>
        <dbReference type="ARBA" id="ARBA00022737"/>
    </source>
</evidence>
<dbReference type="EMBL" id="JBHRTP010000019">
    <property type="protein sequence ID" value="MFC3107800.1"/>
    <property type="molecule type" value="Genomic_DNA"/>
</dbReference>
<dbReference type="Proteomes" id="UP001595530">
    <property type="component" value="Unassembled WGS sequence"/>
</dbReference>
<feature type="repeat" description="ANK" evidence="3">
    <location>
        <begin position="33"/>
        <end position="65"/>
    </location>
</feature>
<sequence length="128" mass="13639">MNTLWEAAIKRGDLPITLELLGQGADVNARNCYGQTGLMLAAHAGYREVVETLIAHRAKLDITAKYGLSALMLAVIAGQVEVARALAQAGADLSLRGTGCPGFSDKTAYDLAAERRMQELSVDLQPKP</sequence>
<evidence type="ECO:0000313" key="5">
    <source>
        <dbReference type="Proteomes" id="UP001595530"/>
    </source>
</evidence>
<dbReference type="SMART" id="SM00248">
    <property type="entry name" value="ANK"/>
    <property type="match status" value="3"/>
</dbReference>
<evidence type="ECO:0000313" key="4">
    <source>
        <dbReference type="EMBL" id="MFC3107800.1"/>
    </source>
</evidence>
<comment type="caution">
    <text evidence="4">The sequence shown here is derived from an EMBL/GenBank/DDBJ whole genome shotgun (WGS) entry which is preliminary data.</text>
</comment>
<gene>
    <name evidence="4" type="ORF">ACFOFO_07465</name>
</gene>
<feature type="repeat" description="ANK" evidence="3">
    <location>
        <begin position="66"/>
        <end position="98"/>
    </location>
</feature>
<dbReference type="PANTHER" id="PTHR24171:SF8">
    <property type="entry name" value="BRCA1-ASSOCIATED RING DOMAIN PROTEIN 1"/>
    <property type="match status" value="1"/>
</dbReference>
<dbReference type="PROSITE" id="PS50088">
    <property type="entry name" value="ANK_REPEAT"/>
    <property type="match status" value="2"/>
</dbReference>
<dbReference type="RefSeq" id="WP_390327900.1">
    <property type="nucleotide sequence ID" value="NZ_JBHRTP010000019.1"/>
</dbReference>
<keyword evidence="5" id="KW-1185">Reference proteome</keyword>
<dbReference type="SUPFAM" id="SSF48403">
    <property type="entry name" value="Ankyrin repeat"/>
    <property type="match status" value="1"/>
</dbReference>
<keyword evidence="2 3" id="KW-0040">ANK repeat</keyword>
<dbReference type="InterPro" id="IPR036770">
    <property type="entry name" value="Ankyrin_rpt-contain_sf"/>
</dbReference>
<keyword evidence="1" id="KW-0677">Repeat</keyword>
<reference evidence="5" key="1">
    <citation type="journal article" date="2019" name="Int. J. Syst. Evol. Microbiol.">
        <title>The Global Catalogue of Microorganisms (GCM) 10K type strain sequencing project: providing services to taxonomists for standard genome sequencing and annotation.</title>
        <authorList>
            <consortium name="The Broad Institute Genomics Platform"/>
            <consortium name="The Broad Institute Genome Sequencing Center for Infectious Disease"/>
            <person name="Wu L."/>
            <person name="Ma J."/>
        </authorList>
    </citation>
    <scope>NUCLEOTIDE SEQUENCE [LARGE SCALE GENOMIC DNA]</scope>
    <source>
        <strain evidence="5">KCTC 42986</strain>
    </source>
</reference>
<dbReference type="InterPro" id="IPR002110">
    <property type="entry name" value="Ankyrin_rpt"/>
</dbReference>
<protein>
    <submittedName>
        <fullName evidence="4">Ankyrin repeat domain-containing protein</fullName>
    </submittedName>
</protein>
<evidence type="ECO:0000256" key="3">
    <source>
        <dbReference type="PROSITE-ProRule" id="PRU00023"/>
    </source>
</evidence>
<dbReference type="PROSITE" id="PS50297">
    <property type="entry name" value="ANK_REP_REGION"/>
    <property type="match status" value="2"/>
</dbReference>
<dbReference type="PANTHER" id="PTHR24171">
    <property type="entry name" value="ANKYRIN REPEAT DOMAIN-CONTAINING PROTEIN 39-RELATED"/>
    <property type="match status" value="1"/>
</dbReference>
<proteinExistence type="predicted"/>
<dbReference type="Gene3D" id="1.25.40.20">
    <property type="entry name" value="Ankyrin repeat-containing domain"/>
    <property type="match status" value="1"/>
</dbReference>
<name>A0ABV7F1D1_9BURK</name>
<accession>A0ABV7F1D1</accession>
<evidence type="ECO:0000256" key="2">
    <source>
        <dbReference type="ARBA" id="ARBA00023043"/>
    </source>
</evidence>
<organism evidence="4 5">
    <name type="scientific">Undibacterium arcticum</name>
    <dbReference type="NCBI Taxonomy" id="1762892"/>
    <lineage>
        <taxon>Bacteria</taxon>
        <taxon>Pseudomonadati</taxon>
        <taxon>Pseudomonadota</taxon>
        <taxon>Betaproteobacteria</taxon>
        <taxon>Burkholderiales</taxon>
        <taxon>Oxalobacteraceae</taxon>
        <taxon>Undibacterium</taxon>
    </lineage>
</organism>